<keyword evidence="4 6" id="KW-0472">Membrane</keyword>
<dbReference type="RefSeq" id="WP_007908002.1">
    <property type="nucleotide sequence ID" value="NZ_ADVG01000001.1"/>
</dbReference>
<dbReference type="EMBL" id="ADVG01000001">
    <property type="protein sequence ID" value="EFH90539.1"/>
    <property type="molecule type" value="Genomic_DNA"/>
</dbReference>
<dbReference type="eggNOG" id="COG2314">
    <property type="taxonomic scope" value="Bacteria"/>
</dbReference>
<evidence type="ECO:0000256" key="2">
    <source>
        <dbReference type="ARBA" id="ARBA00022692"/>
    </source>
</evidence>
<dbReference type="InterPro" id="IPR050932">
    <property type="entry name" value="TM2D1-3-like"/>
</dbReference>
<evidence type="ECO:0000313" key="9">
    <source>
        <dbReference type="Proteomes" id="UP000004508"/>
    </source>
</evidence>
<dbReference type="PANTHER" id="PTHR21016">
    <property type="entry name" value="BETA-AMYLOID BINDING PROTEIN-RELATED"/>
    <property type="match status" value="1"/>
</dbReference>
<feature type="transmembrane region" description="Helical" evidence="6">
    <location>
        <begin position="81"/>
        <end position="101"/>
    </location>
</feature>
<dbReference type="AlphaFoldDB" id="D6TFQ6"/>
<dbReference type="STRING" id="485913.Krac_12164"/>
<evidence type="ECO:0000256" key="1">
    <source>
        <dbReference type="ARBA" id="ARBA00004141"/>
    </source>
</evidence>
<keyword evidence="3 6" id="KW-1133">Transmembrane helix</keyword>
<comment type="subcellular location">
    <subcellularLocation>
        <location evidence="1">Membrane</location>
        <topology evidence="1">Multi-pass membrane protein</topology>
    </subcellularLocation>
</comment>
<evidence type="ECO:0000256" key="5">
    <source>
        <dbReference type="SAM" id="MobiDB-lite"/>
    </source>
</evidence>
<evidence type="ECO:0000256" key="6">
    <source>
        <dbReference type="SAM" id="Phobius"/>
    </source>
</evidence>
<dbReference type="Pfam" id="PF05154">
    <property type="entry name" value="TM2"/>
    <property type="match status" value="1"/>
</dbReference>
<organism evidence="8 9">
    <name type="scientific">Ktedonobacter racemifer DSM 44963</name>
    <dbReference type="NCBI Taxonomy" id="485913"/>
    <lineage>
        <taxon>Bacteria</taxon>
        <taxon>Bacillati</taxon>
        <taxon>Chloroflexota</taxon>
        <taxon>Ktedonobacteria</taxon>
        <taxon>Ktedonobacterales</taxon>
        <taxon>Ktedonobacteraceae</taxon>
        <taxon>Ktedonobacter</taxon>
    </lineage>
</organism>
<feature type="transmembrane region" description="Helical" evidence="6">
    <location>
        <begin position="108"/>
        <end position="129"/>
    </location>
</feature>
<keyword evidence="2 6" id="KW-0812">Transmembrane</keyword>
<feature type="domain" description="TM2" evidence="7">
    <location>
        <begin position="78"/>
        <end position="126"/>
    </location>
</feature>
<dbReference type="GO" id="GO:0016020">
    <property type="term" value="C:membrane"/>
    <property type="evidence" value="ECO:0007669"/>
    <property type="project" value="UniProtKB-SubCell"/>
</dbReference>
<feature type="region of interest" description="Disordered" evidence="5">
    <location>
        <begin position="1"/>
        <end position="75"/>
    </location>
</feature>
<proteinExistence type="predicted"/>
<comment type="caution">
    <text evidence="8">The sequence shown here is derived from an EMBL/GenBank/DDBJ whole genome shotgun (WGS) entry which is preliminary data.</text>
</comment>
<evidence type="ECO:0000313" key="8">
    <source>
        <dbReference type="EMBL" id="EFH90539.1"/>
    </source>
</evidence>
<evidence type="ECO:0000259" key="7">
    <source>
        <dbReference type="Pfam" id="PF05154"/>
    </source>
</evidence>
<dbReference type="PANTHER" id="PTHR21016:SF25">
    <property type="entry name" value="TM2 DOMAIN-CONTAINING PROTEIN DDB_G0277895-RELATED"/>
    <property type="match status" value="1"/>
</dbReference>
<dbReference type="InterPro" id="IPR007829">
    <property type="entry name" value="TM2"/>
</dbReference>
<accession>D6TFQ6</accession>
<protein>
    <submittedName>
        <fullName evidence="8">TM2 domain containing protein</fullName>
    </submittedName>
</protein>
<dbReference type="InParanoid" id="D6TFQ6"/>
<keyword evidence="9" id="KW-1185">Reference proteome</keyword>
<name>D6TFQ6_KTERA</name>
<evidence type="ECO:0000256" key="4">
    <source>
        <dbReference type="ARBA" id="ARBA00023136"/>
    </source>
</evidence>
<reference evidence="8 9" key="1">
    <citation type="journal article" date="2011" name="Stand. Genomic Sci.">
        <title>Non-contiguous finished genome sequence and contextual data of the filamentous soil bacterium Ktedonobacter racemifer type strain (SOSP1-21).</title>
        <authorList>
            <person name="Chang Y.J."/>
            <person name="Land M."/>
            <person name="Hauser L."/>
            <person name="Chertkov O."/>
            <person name="Del Rio T.G."/>
            <person name="Nolan M."/>
            <person name="Copeland A."/>
            <person name="Tice H."/>
            <person name="Cheng J.F."/>
            <person name="Lucas S."/>
            <person name="Han C."/>
            <person name="Goodwin L."/>
            <person name="Pitluck S."/>
            <person name="Ivanova N."/>
            <person name="Ovchinikova G."/>
            <person name="Pati A."/>
            <person name="Chen A."/>
            <person name="Palaniappan K."/>
            <person name="Mavromatis K."/>
            <person name="Liolios K."/>
            <person name="Brettin T."/>
            <person name="Fiebig A."/>
            <person name="Rohde M."/>
            <person name="Abt B."/>
            <person name="Goker M."/>
            <person name="Detter J.C."/>
            <person name="Woyke T."/>
            <person name="Bristow J."/>
            <person name="Eisen J.A."/>
            <person name="Markowitz V."/>
            <person name="Hugenholtz P."/>
            <person name="Kyrpides N.C."/>
            <person name="Klenk H.P."/>
            <person name="Lapidus A."/>
        </authorList>
    </citation>
    <scope>NUCLEOTIDE SEQUENCE [LARGE SCALE GENOMIC DNA]</scope>
    <source>
        <strain evidence="9">DSM 44963</strain>
    </source>
</reference>
<sequence>MDQQPNQQPQYQQPPFQQQPSFQQGYPQQGQPGYQQPPFQQPPFQQGYPQQGQPGYQQPPFQQGYQQPPFQQGYPQPGKDWLITLLLSIFLGGLGIHRFYVGKTGTGIAMLLTGGGCGIWALIDIIMIASGSFTDANGQPLVRNNV</sequence>
<gene>
    <name evidence="8" type="ORF">Krac_12164</name>
</gene>
<dbReference type="OrthoDB" id="9816361at2"/>
<evidence type="ECO:0000256" key="3">
    <source>
        <dbReference type="ARBA" id="ARBA00022989"/>
    </source>
</evidence>
<dbReference type="Proteomes" id="UP000004508">
    <property type="component" value="Unassembled WGS sequence"/>
</dbReference>